<proteinExistence type="predicted"/>
<dbReference type="AlphaFoldDB" id="A0AAD9Z835"/>
<name>A0AAD9Z835_9LECA</name>
<gene>
    <name evidence="1" type="ORF">OEA41_006580</name>
</gene>
<comment type="caution">
    <text evidence="1">The sequence shown here is derived from an EMBL/GenBank/DDBJ whole genome shotgun (WGS) entry which is preliminary data.</text>
</comment>
<dbReference type="Gene3D" id="2.60.120.10">
    <property type="entry name" value="Jelly Rolls"/>
    <property type="match status" value="1"/>
</dbReference>
<organism evidence="1 2">
    <name type="scientific">Lepraria neglecta</name>
    <dbReference type="NCBI Taxonomy" id="209136"/>
    <lineage>
        <taxon>Eukaryota</taxon>
        <taxon>Fungi</taxon>
        <taxon>Dikarya</taxon>
        <taxon>Ascomycota</taxon>
        <taxon>Pezizomycotina</taxon>
        <taxon>Lecanoromycetes</taxon>
        <taxon>OSLEUM clade</taxon>
        <taxon>Lecanoromycetidae</taxon>
        <taxon>Lecanorales</taxon>
        <taxon>Lecanorineae</taxon>
        <taxon>Stereocaulaceae</taxon>
        <taxon>Lepraria</taxon>
    </lineage>
</organism>
<evidence type="ECO:0000313" key="2">
    <source>
        <dbReference type="Proteomes" id="UP001276659"/>
    </source>
</evidence>
<dbReference type="Proteomes" id="UP001276659">
    <property type="component" value="Unassembled WGS sequence"/>
</dbReference>
<reference evidence="1" key="1">
    <citation type="submission" date="2022-11" db="EMBL/GenBank/DDBJ databases">
        <title>Chromosomal genome sequence assembly and mating type (MAT) locus characterization of the leprose asexual lichenized fungus Lepraria neglecta (Nyl.) Erichsen.</title>
        <authorList>
            <person name="Allen J.L."/>
            <person name="Pfeffer B."/>
        </authorList>
    </citation>
    <scope>NUCLEOTIDE SEQUENCE</scope>
    <source>
        <strain evidence="1">Allen 5258</strain>
    </source>
</reference>
<keyword evidence="2" id="KW-1185">Reference proteome</keyword>
<protein>
    <submittedName>
        <fullName evidence="1">Uncharacterized protein</fullName>
    </submittedName>
</protein>
<dbReference type="EMBL" id="JASNWA010000007">
    <property type="protein sequence ID" value="KAK3173251.1"/>
    <property type="molecule type" value="Genomic_DNA"/>
</dbReference>
<dbReference type="InterPro" id="IPR014710">
    <property type="entry name" value="RmlC-like_jellyroll"/>
</dbReference>
<dbReference type="InterPro" id="IPR011051">
    <property type="entry name" value="RmlC_Cupin_sf"/>
</dbReference>
<dbReference type="SUPFAM" id="SSF51182">
    <property type="entry name" value="RmlC-like cupins"/>
    <property type="match status" value="1"/>
</dbReference>
<dbReference type="PANTHER" id="PTHR36156:SF2">
    <property type="entry name" value="CUPIN TYPE-2 DOMAIN-CONTAINING PROTEIN"/>
    <property type="match status" value="1"/>
</dbReference>
<sequence length="115" mass="12572">MSSPNIITIGHNADGLSIFIDNPQHKNFFSNVGILYSTASSEPIDLNKNADISAFENRDHAGLIPNGETRLIKQGDVLLQRGTMHAWKNPSGTETPRMLCFVLPSQPVEGAKEKV</sequence>
<dbReference type="PANTHER" id="PTHR36156">
    <property type="entry name" value="SLR2101 PROTEIN"/>
    <property type="match status" value="1"/>
</dbReference>
<evidence type="ECO:0000313" key="1">
    <source>
        <dbReference type="EMBL" id="KAK3173251.1"/>
    </source>
</evidence>
<dbReference type="InterPro" id="IPR047142">
    <property type="entry name" value="OryJ/VirC-like"/>
</dbReference>
<accession>A0AAD9Z835</accession>